<dbReference type="GO" id="GO:0007155">
    <property type="term" value="P:cell adhesion"/>
    <property type="evidence" value="ECO:0007669"/>
    <property type="project" value="InterPro"/>
</dbReference>
<dbReference type="RefSeq" id="WP_086488625.1">
    <property type="nucleotide sequence ID" value="NZ_MSLT01000018.1"/>
</dbReference>
<dbReference type="Gene3D" id="3.30.700.10">
    <property type="entry name" value="Glycoprotein, Type 4 Pilin"/>
    <property type="match status" value="1"/>
</dbReference>
<evidence type="ECO:0000256" key="2">
    <source>
        <dbReference type="SAM" id="Phobius"/>
    </source>
</evidence>
<keyword evidence="2" id="KW-0812">Transmembrane</keyword>
<dbReference type="EMBL" id="MSLT01000018">
    <property type="protein sequence ID" value="OUD13177.1"/>
    <property type="molecule type" value="Genomic_DNA"/>
</dbReference>
<keyword evidence="4" id="KW-1185">Reference proteome</keyword>
<comment type="caution">
    <text evidence="3">The sequence shown here is derived from an EMBL/GenBank/DDBJ whole genome shotgun (WGS) entry which is preliminary data.</text>
</comment>
<feature type="transmembrane region" description="Helical" evidence="2">
    <location>
        <begin position="97"/>
        <end position="116"/>
    </location>
</feature>
<comment type="similarity">
    <text evidence="1">Belongs to the N-Me-Phe pilin family.</text>
</comment>
<dbReference type="Pfam" id="PF00114">
    <property type="entry name" value="Pilin"/>
    <property type="match status" value="1"/>
</dbReference>
<protein>
    <recommendedName>
        <fullName evidence="5">Pilin</fullName>
    </recommendedName>
</protein>
<name>A0A251X6F6_9GAMM</name>
<keyword evidence="2" id="KW-0472">Membrane</keyword>
<evidence type="ECO:0000313" key="3">
    <source>
        <dbReference type="EMBL" id="OUD13177.1"/>
    </source>
</evidence>
<keyword evidence="2" id="KW-1133">Transmembrane helix</keyword>
<dbReference type="InterPro" id="IPR045584">
    <property type="entry name" value="Pilin-like"/>
</dbReference>
<dbReference type="Proteomes" id="UP000194798">
    <property type="component" value="Unassembled WGS sequence"/>
</dbReference>
<organism evidence="3 4">
    <name type="scientific">Thioflexithrix psekupsensis</name>
    <dbReference type="NCBI Taxonomy" id="1570016"/>
    <lineage>
        <taxon>Bacteria</taxon>
        <taxon>Pseudomonadati</taxon>
        <taxon>Pseudomonadota</taxon>
        <taxon>Gammaproteobacteria</taxon>
        <taxon>Thiotrichales</taxon>
        <taxon>Thioflexithrix</taxon>
    </lineage>
</organism>
<dbReference type="GO" id="GO:0009289">
    <property type="term" value="C:pilus"/>
    <property type="evidence" value="ECO:0007669"/>
    <property type="project" value="InterPro"/>
</dbReference>
<dbReference type="SUPFAM" id="SSF54523">
    <property type="entry name" value="Pili subunits"/>
    <property type="match status" value="1"/>
</dbReference>
<accession>A0A251X6F6</accession>
<evidence type="ECO:0000256" key="1">
    <source>
        <dbReference type="ARBA" id="ARBA00005233"/>
    </source>
</evidence>
<dbReference type="AlphaFoldDB" id="A0A251X6F6"/>
<feature type="transmembrane region" description="Helical" evidence="2">
    <location>
        <begin position="42"/>
        <end position="61"/>
    </location>
</feature>
<dbReference type="InterPro" id="IPR001082">
    <property type="entry name" value="Pilin"/>
</dbReference>
<proteinExistence type="inferred from homology"/>
<feature type="transmembrane region" description="Helical" evidence="2">
    <location>
        <begin position="67"/>
        <end position="85"/>
    </location>
</feature>
<evidence type="ECO:0000313" key="4">
    <source>
        <dbReference type="Proteomes" id="UP000194798"/>
    </source>
</evidence>
<evidence type="ECO:0008006" key="5">
    <source>
        <dbReference type="Google" id="ProtNLM"/>
    </source>
</evidence>
<gene>
    <name evidence="3" type="ORF">TPSD3_11080</name>
</gene>
<reference evidence="3 4" key="1">
    <citation type="submission" date="2016-12" db="EMBL/GenBank/DDBJ databases">
        <title>Thioflexothrix psekupsii D3 genome sequencing and assembly.</title>
        <authorList>
            <person name="Fomenkov A."/>
            <person name="Vincze T."/>
            <person name="Grabovich M."/>
            <person name="Anton B.P."/>
            <person name="Dubinina G."/>
            <person name="Orlova M."/>
            <person name="Belousova E."/>
            <person name="Roberts R.J."/>
        </authorList>
    </citation>
    <scope>NUCLEOTIDE SEQUENCE [LARGE SCALE GENOMIC DNA]</scope>
    <source>
        <strain evidence="3">D3</strain>
    </source>
</reference>
<sequence>MQLVNAVIFNLEYAKIEIMETFGMTSSNDTQITQGKKPPSKVGWLVVAMSVFLLGLVAHVLGPAAYSIYPAVVVLCAAALALPAARSKRLAESRLGIFLLLLCLAVGVKLYTNRIYEEYMQRSKIITALDLLEWLKIPVESFYATQHACPTPAQIDAMTSDKYVTNILLNRRNGEKCIYIAVLDTKGGFTTNTTIGLAYLIKSNTWSCKNKDTAATRIDSIHYLPSWCKD</sequence>